<dbReference type="NCBIfam" id="TIGR00361">
    <property type="entry name" value="ComEC_Rec2"/>
    <property type="match status" value="1"/>
</dbReference>
<dbReference type="Gene3D" id="3.60.15.10">
    <property type="entry name" value="Ribonuclease Z/Hydroxyacylglutathione hydrolase-like"/>
    <property type="match status" value="1"/>
</dbReference>
<dbReference type="GO" id="GO:0030420">
    <property type="term" value="P:establishment of competence for transformation"/>
    <property type="evidence" value="ECO:0007669"/>
    <property type="project" value="InterPro"/>
</dbReference>
<gene>
    <name evidence="9" type="ORF">FXF36_11485</name>
</gene>
<feature type="transmembrane region" description="Helical" evidence="6">
    <location>
        <begin position="199"/>
        <end position="219"/>
    </location>
</feature>
<dbReference type="EMBL" id="CP043028">
    <property type="protein sequence ID" value="QFJ55444.1"/>
    <property type="molecule type" value="Genomic_DNA"/>
</dbReference>
<evidence type="ECO:0000256" key="6">
    <source>
        <dbReference type="SAM" id="Phobius"/>
    </source>
</evidence>
<keyword evidence="2" id="KW-1003">Cell membrane</keyword>
<protein>
    <submittedName>
        <fullName evidence="9">DNA internalization-related competence protein ComEC/Rec2</fullName>
    </submittedName>
</protein>
<feature type="transmembrane region" description="Helical" evidence="6">
    <location>
        <begin position="300"/>
        <end position="323"/>
    </location>
</feature>
<dbReference type="InterPro" id="IPR004477">
    <property type="entry name" value="ComEC_N"/>
</dbReference>
<dbReference type="PANTHER" id="PTHR30619">
    <property type="entry name" value="DNA INTERNALIZATION/COMPETENCE PROTEIN COMEC/REC2"/>
    <property type="match status" value="1"/>
</dbReference>
<evidence type="ECO:0000259" key="8">
    <source>
        <dbReference type="Pfam" id="PF03772"/>
    </source>
</evidence>
<dbReference type="NCBIfam" id="TIGR00360">
    <property type="entry name" value="ComEC_N-term"/>
    <property type="match status" value="1"/>
</dbReference>
<dbReference type="InterPro" id="IPR035681">
    <property type="entry name" value="ComA-like_MBL"/>
</dbReference>
<feature type="transmembrane region" description="Helical" evidence="6">
    <location>
        <begin position="394"/>
        <end position="427"/>
    </location>
</feature>
<dbReference type="OrthoDB" id="9761531at2"/>
<dbReference type="GO" id="GO:0005886">
    <property type="term" value="C:plasma membrane"/>
    <property type="evidence" value="ECO:0007669"/>
    <property type="project" value="UniProtKB-SubCell"/>
</dbReference>
<evidence type="ECO:0000259" key="7">
    <source>
        <dbReference type="Pfam" id="PF00753"/>
    </source>
</evidence>
<evidence type="ECO:0000313" key="9">
    <source>
        <dbReference type="EMBL" id="QFJ55444.1"/>
    </source>
</evidence>
<proteinExistence type="predicted"/>
<organism evidence="9 10">
    <name type="scientific">Pseudobutyrivibrio xylanivorans</name>
    <dbReference type="NCBI Taxonomy" id="185007"/>
    <lineage>
        <taxon>Bacteria</taxon>
        <taxon>Bacillati</taxon>
        <taxon>Bacillota</taxon>
        <taxon>Clostridia</taxon>
        <taxon>Lachnospirales</taxon>
        <taxon>Lachnospiraceae</taxon>
        <taxon>Pseudobutyrivibrio</taxon>
    </lineage>
</organism>
<dbReference type="PANTHER" id="PTHR30619:SF1">
    <property type="entry name" value="RECOMBINATION PROTEIN 2"/>
    <property type="match status" value="1"/>
</dbReference>
<keyword evidence="5 6" id="KW-0472">Membrane</keyword>
<dbReference type="InterPro" id="IPR052159">
    <property type="entry name" value="Competence_DNA_uptake"/>
</dbReference>
<feature type="domain" description="Metallo-beta-lactamase" evidence="7">
    <location>
        <begin position="521"/>
        <end position="590"/>
    </location>
</feature>
<dbReference type="InterPro" id="IPR036866">
    <property type="entry name" value="RibonucZ/Hydroxyglut_hydro"/>
</dbReference>
<feature type="domain" description="ComEC/Rec2-related protein" evidence="8">
    <location>
        <begin position="181"/>
        <end position="463"/>
    </location>
</feature>
<keyword evidence="4 6" id="KW-1133">Transmembrane helix</keyword>
<keyword evidence="3 6" id="KW-0812">Transmembrane</keyword>
<evidence type="ECO:0000256" key="3">
    <source>
        <dbReference type="ARBA" id="ARBA00022692"/>
    </source>
</evidence>
<sequence>MLQGRRLCRISLLMILIITFSVFGPWDFLGVYNKADSAITFLSDGDVVSAEGYVYHKEIKNDNLLYYVKDASVTTGSGTLSKTSFIIKLESDEIPNYCKLNIRKGIVKHFSHARNEGGFDMGDYYNSLGLCFELEDVSIAGFETSALGQYDFCFKLRNAISHIYETYLPGEEADFLSSVALGAKGGLDEELKTLFQEVGIAHILAVSGLHVSVVCMALYSLLRRRGLSFVCSGALAGNVAVFYGFLTGGSVSSVRAIGMFLIYLGAQVAGESYDMLTALAVMADFLLIDNFLIIKNASFIFSFGAVLGIIYVAMPFSNVYVNYSRLRRRSIKSDEGFVSGPVPLTMRLVEYIVSSLVFSFGMNVAMLPIVTQLFYQTPIYSVLLNLVVLPMMPALLLVGLIAGIIGLFISGLAGILFMPCHFIIYFYELISYSFSKLPMATIIVGKKSLIAVIIYYVVLVAIIRIYEVTSEYLLGKKSIVDNTSILLSYKKKLWILSISFVLISLIWFIPSKSGFEMDFIDVGQGDGIFINSGDDTTFFIDGGSTNQDTVGKYTMLPFLKSKGVRKIDYWFLSHTDEDHVSGFIELLESGYKVEKLVLSEVIPKDEMFNQIEALAKANGTEILYMRQGDIVATKHVIFRCVYPFDDVATLYADDVNALSLSLVMSYDSNSDCTPEYTAFFGGDIAAEQEQLIAKSGLVGHVNLLKVSHHGSRFSSDSIFLNTLSPDTAIISCSKKNRYGHPADEAISRLEEAGCKIYYTMNSGRICVSRDGIDLYVE</sequence>
<dbReference type="InterPro" id="IPR001279">
    <property type="entry name" value="Metallo-B-lactamas"/>
</dbReference>
<evidence type="ECO:0000256" key="5">
    <source>
        <dbReference type="ARBA" id="ARBA00023136"/>
    </source>
</evidence>
<dbReference type="InterPro" id="IPR004797">
    <property type="entry name" value="Competence_ComEC/Rec2"/>
</dbReference>
<dbReference type="SUPFAM" id="SSF56281">
    <property type="entry name" value="Metallo-hydrolase/oxidoreductase"/>
    <property type="match status" value="1"/>
</dbReference>
<feature type="transmembrane region" description="Helical" evidence="6">
    <location>
        <begin position="226"/>
        <end position="246"/>
    </location>
</feature>
<comment type="subcellular location">
    <subcellularLocation>
        <location evidence="1">Cell membrane</location>
        <topology evidence="1">Multi-pass membrane protein</topology>
    </subcellularLocation>
</comment>
<dbReference type="KEGG" id="pxv:FXF36_11485"/>
<dbReference type="AlphaFoldDB" id="A0A5P6VVH9"/>
<accession>A0A5P6VVH9</accession>
<evidence type="ECO:0000256" key="2">
    <source>
        <dbReference type="ARBA" id="ARBA00022475"/>
    </source>
</evidence>
<dbReference type="Pfam" id="PF00753">
    <property type="entry name" value="Lactamase_B"/>
    <property type="match status" value="1"/>
</dbReference>
<evidence type="ECO:0000256" key="4">
    <source>
        <dbReference type="ARBA" id="ARBA00022989"/>
    </source>
</evidence>
<evidence type="ECO:0000313" key="10">
    <source>
        <dbReference type="Proteomes" id="UP000327030"/>
    </source>
</evidence>
<dbReference type="Proteomes" id="UP000327030">
    <property type="component" value="Chromosome 1"/>
</dbReference>
<reference evidence="10" key="1">
    <citation type="submission" date="2019-08" db="EMBL/GenBank/DDBJ databases">
        <title>Complete Genome Sequence of the Polysaccharide-Degrading Rumen Bacterium Pseudobutyrivibrio xylanivorans MA3014.</title>
        <authorList>
            <person name="Palevich N."/>
            <person name="Maclean P.H."/>
            <person name="Kelly W.J."/>
            <person name="Leahy S.C."/>
            <person name="Rakonjac J."/>
            <person name="Attwood G.T."/>
        </authorList>
    </citation>
    <scope>NUCLEOTIDE SEQUENCE [LARGE SCALE GENOMIC DNA]</scope>
    <source>
        <strain evidence="10">MA3014</strain>
    </source>
</reference>
<feature type="transmembrane region" description="Helical" evidence="6">
    <location>
        <begin position="351"/>
        <end position="374"/>
    </location>
</feature>
<evidence type="ECO:0000256" key="1">
    <source>
        <dbReference type="ARBA" id="ARBA00004651"/>
    </source>
</evidence>
<feature type="transmembrane region" description="Helical" evidence="6">
    <location>
        <begin position="493"/>
        <end position="510"/>
    </location>
</feature>
<name>A0A5P6VVH9_PSEXY</name>
<feature type="transmembrane region" description="Helical" evidence="6">
    <location>
        <begin position="448"/>
        <end position="466"/>
    </location>
</feature>
<dbReference type="CDD" id="cd07731">
    <property type="entry name" value="ComA-like_MBL-fold"/>
    <property type="match status" value="1"/>
</dbReference>
<feature type="transmembrane region" description="Helical" evidence="6">
    <location>
        <begin position="7"/>
        <end position="26"/>
    </location>
</feature>
<dbReference type="Pfam" id="PF03772">
    <property type="entry name" value="Competence"/>
    <property type="match status" value="1"/>
</dbReference>